<feature type="non-terminal residue" evidence="1">
    <location>
        <position position="46"/>
    </location>
</feature>
<evidence type="ECO:0000313" key="1">
    <source>
        <dbReference type="EMBL" id="KKN75663.1"/>
    </source>
</evidence>
<accession>A0A0F9WBT7</accession>
<proteinExistence type="predicted"/>
<sequence>MTTEIDPRLSATLGQKIRPTHGYYRQPDGWITFSVITRLEKLKYTE</sequence>
<dbReference type="EMBL" id="LAZR01000306">
    <property type="protein sequence ID" value="KKN75663.1"/>
    <property type="molecule type" value="Genomic_DNA"/>
</dbReference>
<gene>
    <name evidence="1" type="ORF">LCGC14_0379030</name>
</gene>
<name>A0A0F9WBT7_9ZZZZ</name>
<dbReference type="AlphaFoldDB" id="A0A0F9WBT7"/>
<organism evidence="1">
    <name type="scientific">marine sediment metagenome</name>
    <dbReference type="NCBI Taxonomy" id="412755"/>
    <lineage>
        <taxon>unclassified sequences</taxon>
        <taxon>metagenomes</taxon>
        <taxon>ecological metagenomes</taxon>
    </lineage>
</organism>
<protein>
    <submittedName>
        <fullName evidence="1">Uncharacterized protein</fullName>
    </submittedName>
</protein>
<comment type="caution">
    <text evidence="1">The sequence shown here is derived from an EMBL/GenBank/DDBJ whole genome shotgun (WGS) entry which is preliminary data.</text>
</comment>
<reference evidence="1" key="1">
    <citation type="journal article" date="2015" name="Nature">
        <title>Complex archaea that bridge the gap between prokaryotes and eukaryotes.</title>
        <authorList>
            <person name="Spang A."/>
            <person name="Saw J.H."/>
            <person name="Jorgensen S.L."/>
            <person name="Zaremba-Niedzwiedzka K."/>
            <person name="Martijn J."/>
            <person name="Lind A.E."/>
            <person name="van Eijk R."/>
            <person name="Schleper C."/>
            <person name="Guy L."/>
            <person name="Ettema T.J."/>
        </authorList>
    </citation>
    <scope>NUCLEOTIDE SEQUENCE</scope>
</reference>